<reference evidence="2 3" key="1">
    <citation type="submission" date="2018-10" db="EMBL/GenBank/DDBJ databases">
        <title>Genomic Encyclopedia of Type Strains, Phase IV (KMG-IV): sequencing the most valuable type-strain genomes for metagenomic binning, comparative biology and taxonomic classification.</title>
        <authorList>
            <person name="Goeker M."/>
        </authorList>
    </citation>
    <scope>NUCLEOTIDE SEQUENCE [LARGE SCALE GENOMIC DNA]</scope>
    <source>
        <strain evidence="2 3">DSM 22653</strain>
    </source>
</reference>
<proteinExistence type="predicted"/>
<sequence>MPLPQVLSSLAKFLFPFGGKGNRPPEVSRGAASYPRAYGFPGVGLPPGRLPAAFSPPGWNTPMYAAPGGGWPRAAEGVPPGLRPVSPAAPTGTPYPSSGMPQGAPVPADPPQGTGKSLLRGLFSAGAPSPSGNGISSLGEVVRLLRTVDVGKIVETVQAIQGALDGVQKVAQVIQQVGTMAQNVQALLGAFDAESLLALLVPTDSQKGSSSPQGQGEAERPPKSTEGAAPPSESSQKKAEKKTRNRTGKAKGAKKKTKTRRR</sequence>
<evidence type="ECO:0000313" key="2">
    <source>
        <dbReference type="EMBL" id="RKQ88970.1"/>
    </source>
</evidence>
<feature type="region of interest" description="Disordered" evidence="1">
    <location>
        <begin position="204"/>
        <end position="262"/>
    </location>
</feature>
<dbReference type="EMBL" id="RBIJ01000001">
    <property type="protein sequence ID" value="RKQ88970.1"/>
    <property type="molecule type" value="Genomic_DNA"/>
</dbReference>
<accession>A0A660LBJ1</accession>
<evidence type="ECO:0000313" key="3">
    <source>
        <dbReference type="Proteomes" id="UP000267019"/>
    </source>
</evidence>
<comment type="caution">
    <text evidence="2">The sequence shown here is derived from an EMBL/GenBank/DDBJ whole genome shotgun (WGS) entry which is preliminary data.</text>
</comment>
<name>A0A660LBJ1_9BACL</name>
<protein>
    <submittedName>
        <fullName evidence="2">Uncharacterized protein</fullName>
    </submittedName>
</protein>
<keyword evidence="3" id="KW-1185">Reference proteome</keyword>
<evidence type="ECO:0000256" key="1">
    <source>
        <dbReference type="SAM" id="MobiDB-lite"/>
    </source>
</evidence>
<gene>
    <name evidence="2" type="ORF">C7438_0623</name>
</gene>
<dbReference type="AlphaFoldDB" id="A0A660LBJ1"/>
<organism evidence="2 3">
    <name type="scientific">Brockia lithotrophica</name>
    <dbReference type="NCBI Taxonomy" id="933949"/>
    <lineage>
        <taxon>Bacteria</taxon>
        <taxon>Bacillati</taxon>
        <taxon>Bacillota</taxon>
        <taxon>Bacilli</taxon>
        <taxon>Bacillales</taxon>
        <taxon>Bacillales Family X. Incertae Sedis</taxon>
        <taxon>Brockia</taxon>
    </lineage>
</organism>
<feature type="compositionally biased region" description="Low complexity" evidence="1">
    <location>
        <begin position="205"/>
        <end position="216"/>
    </location>
</feature>
<dbReference type="Proteomes" id="UP000267019">
    <property type="component" value="Unassembled WGS sequence"/>
</dbReference>
<feature type="compositionally biased region" description="Basic residues" evidence="1">
    <location>
        <begin position="239"/>
        <end position="262"/>
    </location>
</feature>
<feature type="region of interest" description="Disordered" evidence="1">
    <location>
        <begin position="77"/>
        <end position="113"/>
    </location>
</feature>